<reference evidence="2" key="1">
    <citation type="submission" date="2013-10" db="EMBL/GenBank/DDBJ databases">
        <title>Genomic analysis of the causative agents of coccidiosis in chickens.</title>
        <authorList>
            <person name="Reid A.J."/>
            <person name="Blake D."/>
            <person name="Billington K."/>
            <person name="Browne H."/>
            <person name="Dunn M."/>
            <person name="Hung S."/>
            <person name="Kawahara F."/>
            <person name="Miranda-Saavedra D."/>
            <person name="Mourier T."/>
            <person name="Nagra H."/>
            <person name="Otto T.D."/>
            <person name="Rawlings N."/>
            <person name="Sanchez A."/>
            <person name="Sanders M."/>
            <person name="Subramaniam C."/>
            <person name="Tay Y."/>
            <person name="Dear P."/>
            <person name="Doerig C."/>
            <person name="Gruber A."/>
            <person name="Parkinson J."/>
            <person name="Shirley M."/>
            <person name="Wan K.L."/>
            <person name="Berriman M."/>
            <person name="Tomley F."/>
            <person name="Pain A."/>
        </authorList>
    </citation>
    <scope>NUCLEOTIDE SEQUENCE [LARGE SCALE GENOMIC DNA]</scope>
    <source>
        <strain evidence="2">Houghton</strain>
    </source>
</reference>
<keyword evidence="3" id="KW-1185">Reference proteome</keyword>
<evidence type="ECO:0000256" key="1">
    <source>
        <dbReference type="SAM" id="MobiDB-lite"/>
    </source>
</evidence>
<reference evidence="2" key="2">
    <citation type="submission" date="2013-10" db="EMBL/GenBank/DDBJ databases">
        <authorList>
            <person name="Aslett M."/>
        </authorList>
    </citation>
    <scope>NUCLEOTIDE SEQUENCE [LARGE SCALE GENOMIC DNA]</scope>
    <source>
        <strain evidence="2">Houghton</strain>
    </source>
</reference>
<proteinExistence type="predicted"/>
<protein>
    <submittedName>
        <fullName evidence="2">Uncharacterized protein</fullName>
    </submittedName>
</protein>
<feature type="compositionally biased region" description="Polar residues" evidence="1">
    <location>
        <begin position="278"/>
        <end position="297"/>
    </location>
</feature>
<feature type="compositionally biased region" description="Polar residues" evidence="1">
    <location>
        <begin position="791"/>
        <end position="804"/>
    </location>
</feature>
<dbReference type="OrthoDB" id="347684at2759"/>
<feature type="region of interest" description="Disordered" evidence="1">
    <location>
        <begin position="744"/>
        <end position="804"/>
    </location>
</feature>
<accession>U6MGT0</accession>
<feature type="compositionally biased region" description="Low complexity" evidence="1">
    <location>
        <begin position="688"/>
        <end position="705"/>
    </location>
</feature>
<dbReference type="EMBL" id="HG722400">
    <property type="protein sequence ID" value="CDJ62268.1"/>
    <property type="molecule type" value="Genomic_DNA"/>
</dbReference>
<dbReference type="Proteomes" id="UP000030754">
    <property type="component" value="Unassembled WGS sequence"/>
</dbReference>
<gene>
    <name evidence="2" type="ORF">ENH_00009840</name>
</gene>
<dbReference type="AlphaFoldDB" id="U6MGT0"/>
<organism evidence="2 3">
    <name type="scientific">Eimeria necatrix</name>
    <dbReference type="NCBI Taxonomy" id="51315"/>
    <lineage>
        <taxon>Eukaryota</taxon>
        <taxon>Sar</taxon>
        <taxon>Alveolata</taxon>
        <taxon>Apicomplexa</taxon>
        <taxon>Conoidasida</taxon>
        <taxon>Coccidia</taxon>
        <taxon>Eucoccidiorida</taxon>
        <taxon>Eimeriorina</taxon>
        <taxon>Eimeriidae</taxon>
        <taxon>Eimeria</taxon>
    </lineage>
</organism>
<evidence type="ECO:0000313" key="2">
    <source>
        <dbReference type="EMBL" id="CDJ62268.1"/>
    </source>
</evidence>
<evidence type="ECO:0000313" key="3">
    <source>
        <dbReference type="Proteomes" id="UP000030754"/>
    </source>
</evidence>
<feature type="compositionally biased region" description="Low complexity" evidence="1">
    <location>
        <begin position="415"/>
        <end position="428"/>
    </location>
</feature>
<feature type="region of interest" description="Disordered" evidence="1">
    <location>
        <begin position="682"/>
        <end position="725"/>
    </location>
</feature>
<sequence>MARAAFPLVIFSPSGGHHVDFSPSHFHWTTGDHVDNEVVKHTRPWICRSSQCKWPIFFSVLAVVAITLGYWRICYGSTGRKNGQRRLASKSPGVGDPELSAILDWCRGERHASPSCTYPTSDSAAATPNASFHSPIPATTASRNDEHVSKWRSGFSSCFTTTIHIATTGSAAASSRASSQLSLSASAADRPENYACKWGGCVPCLFRGKAADVIYGTATTGTAAALSRASFSYYQDSLRAGHTSAFSSGGGIMRAILEGRLPPPTAQPQAQQPYHGNAGSSSHYQHQLHAGQTSTVTNEREGSQQLPDGKQLLSPTALPPQAQRPPQEDPHSTSHYQQPQQAGTTSTRPNGGEASLSALEGQPLPPAALPPQEREPPTGEPQSSSHYQKLQQAGTAGTFAGGSDALNSSSEVRGQLQSPKALPPQAQQPQPPHGKSYSSSHYQTLLQTGTTDTFSSGGEGSSAGEGRQPLPATALPAQALQPSHSTDPYQKLQQAGATTTFPWGNASHPSVEGRHRLPYTAFPQQAQQPPHGEPHSSSHYQHQLRADQIGTYPSGGETSHLSGFPRPSQHHPWLNAEREQRQVMWPAVSLEARDPSSHGPAPPQALGPSIVPPLRGNLRTAEGGVSNPTAVSWASDVRSVQGLNEHGPYPGNSASFPPRVAQSGEGADQLFEDGFLQAQQPGVFPGAQLSSDQMHSSQLSSGSNQKRPLEELDAGSSHDMSVSPKRQKTQIYLAIELVNDKFASGDTAEPQATTTSENPGTSDISYSMQLSSNISASQVQTDAAQADDAEITSSSSEPPTGQACPSYSEAFIAHPFYRLPKLSPEIKVRQFSAEKAFSRGNLISQASAVLGWIRSLLVKEELSERDVNELIAATERAVCHLFYFHQSPIIKLGAAQAAMVLARRYLMLDAVVSVMQVVGPAMVAHQWWPELAAALPTTLYFGYTHSPYRRTKALEELATRLSTAVELLKKCIRPSPQETVELKRELFCRKSSPQCFMGLQWEAWRLDDGI</sequence>
<name>U6MGT0_9EIME</name>
<feature type="compositionally biased region" description="Polar residues" evidence="1">
    <location>
        <begin position="436"/>
        <end position="454"/>
    </location>
</feature>
<dbReference type="GeneID" id="25471169"/>
<feature type="region of interest" description="Disordered" evidence="1">
    <location>
        <begin position="549"/>
        <end position="571"/>
    </location>
</feature>
<feature type="compositionally biased region" description="Low complexity" evidence="1">
    <location>
        <begin position="393"/>
        <end position="402"/>
    </location>
</feature>
<feature type="compositionally biased region" description="Polar residues" evidence="1">
    <location>
        <begin position="380"/>
        <end position="392"/>
    </location>
</feature>
<dbReference type="VEuPathDB" id="ToxoDB:ENH_00009840"/>
<feature type="compositionally biased region" description="Polar residues" evidence="1">
    <location>
        <begin position="483"/>
        <end position="502"/>
    </location>
</feature>
<feature type="compositionally biased region" description="Low complexity" evidence="1">
    <location>
        <begin position="464"/>
        <end position="482"/>
    </location>
</feature>
<feature type="region of interest" description="Disordered" evidence="1">
    <location>
        <begin position="642"/>
        <end position="663"/>
    </location>
</feature>
<feature type="region of interest" description="Disordered" evidence="1">
    <location>
        <begin position="591"/>
        <end position="629"/>
    </location>
</feature>
<dbReference type="RefSeq" id="XP_013439630.1">
    <property type="nucleotide sequence ID" value="XM_013584176.1"/>
</dbReference>
<feature type="compositionally biased region" description="Polar residues" evidence="1">
    <location>
        <begin position="750"/>
        <end position="775"/>
    </location>
</feature>
<feature type="compositionally biased region" description="Polar residues" evidence="1">
    <location>
        <begin position="333"/>
        <end position="349"/>
    </location>
</feature>
<feature type="region of interest" description="Disordered" evidence="1">
    <location>
        <begin position="260"/>
        <end position="513"/>
    </location>
</feature>